<feature type="transmembrane region" description="Helical" evidence="1">
    <location>
        <begin position="28"/>
        <end position="46"/>
    </location>
</feature>
<proteinExistence type="predicted"/>
<organism evidence="2 3">
    <name type="scientific">Amycolatopsis suaedae</name>
    <dbReference type="NCBI Taxonomy" id="2510978"/>
    <lineage>
        <taxon>Bacteria</taxon>
        <taxon>Bacillati</taxon>
        <taxon>Actinomycetota</taxon>
        <taxon>Actinomycetes</taxon>
        <taxon>Pseudonocardiales</taxon>
        <taxon>Pseudonocardiaceae</taxon>
        <taxon>Amycolatopsis</taxon>
    </lineage>
</organism>
<dbReference type="Proteomes" id="UP000292003">
    <property type="component" value="Unassembled WGS sequence"/>
</dbReference>
<protein>
    <submittedName>
        <fullName evidence="2">Uncharacterized protein</fullName>
    </submittedName>
</protein>
<dbReference type="EMBL" id="SFCC01000008">
    <property type="protein sequence ID" value="RZQ62650.1"/>
    <property type="molecule type" value="Genomic_DNA"/>
</dbReference>
<sequence>MRYNVTGAVARPVLTQETGLIVVNAKKLILLAVVALVLFFVIAQPGNAAGLVNNVIGFLRDAAESVITFVSNVFS</sequence>
<evidence type="ECO:0000313" key="3">
    <source>
        <dbReference type="Proteomes" id="UP000292003"/>
    </source>
</evidence>
<comment type="caution">
    <text evidence="2">The sequence shown here is derived from an EMBL/GenBank/DDBJ whole genome shotgun (WGS) entry which is preliminary data.</text>
</comment>
<keyword evidence="1" id="KW-0472">Membrane</keyword>
<name>A0A4Q7J4Z9_9PSEU</name>
<dbReference type="AlphaFoldDB" id="A0A4Q7J4Z9"/>
<dbReference type="OrthoDB" id="3634064at2"/>
<reference evidence="2 3" key="1">
    <citation type="submission" date="2019-02" db="EMBL/GenBank/DDBJ databases">
        <title>Draft genome sequence of Amycolatopsis sp. 8-3EHSu isolated from roots of Suaeda maritima.</title>
        <authorList>
            <person name="Duangmal K."/>
            <person name="Chantavorakit T."/>
        </authorList>
    </citation>
    <scope>NUCLEOTIDE SEQUENCE [LARGE SCALE GENOMIC DNA]</scope>
    <source>
        <strain evidence="2 3">8-3EHSu</strain>
    </source>
</reference>
<evidence type="ECO:0000256" key="1">
    <source>
        <dbReference type="SAM" id="Phobius"/>
    </source>
</evidence>
<gene>
    <name evidence="2" type="ORF">EWH70_16945</name>
</gene>
<keyword evidence="3" id="KW-1185">Reference proteome</keyword>
<evidence type="ECO:0000313" key="2">
    <source>
        <dbReference type="EMBL" id="RZQ62650.1"/>
    </source>
</evidence>
<dbReference type="RefSeq" id="WP_130476388.1">
    <property type="nucleotide sequence ID" value="NZ_SFCC01000008.1"/>
</dbReference>
<keyword evidence="1" id="KW-1133">Transmembrane helix</keyword>
<keyword evidence="1" id="KW-0812">Transmembrane</keyword>
<accession>A0A4Q7J4Z9</accession>